<reference evidence="1 2" key="1">
    <citation type="submission" date="2018-06" db="EMBL/GenBank/DDBJ databases">
        <title>Comparative genomics reveals the genomic features of Rhizophagus irregularis, R. cerebriforme, R. diaphanum and Gigaspora rosea, and their symbiotic lifestyle signature.</title>
        <authorList>
            <person name="Morin E."/>
            <person name="San Clemente H."/>
            <person name="Chen E.C.H."/>
            <person name="De La Providencia I."/>
            <person name="Hainaut M."/>
            <person name="Kuo A."/>
            <person name="Kohler A."/>
            <person name="Murat C."/>
            <person name="Tang N."/>
            <person name="Roy S."/>
            <person name="Loubradou J."/>
            <person name="Henrissat B."/>
            <person name="Grigoriev I.V."/>
            <person name="Corradi N."/>
            <person name="Roux C."/>
            <person name="Martin F.M."/>
        </authorList>
    </citation>
    <scope>NUCLEOTIDE SEQUENCE [LARGE SCALE GENOMIC DNA]</scope>
    <source>
        <strain evidence="1 2">DAOM 227022</strain>
    </source>
</reference>
<keyword evidence="2" id="KW-1185">Reference proteome</keyword>
<accession>A0A397T9V1</accession>
<dbReference type="AlphaFoldDB" id="A0A397T9V1"/>
<organism evidence="1 2">
    <name type="scientific">Glomus cerebriforme</name>
    <dbReference type="NCBI Taxonomy" id="658196"/>
    <lineage>
        <taxon>Eukaryota</taxon>
        <taxon>Fungi</taxon>
        <taxon>Fungi incertae sedis</taxon>
        <taxon>Mucoromycota</taxon>
        <taxon>Glomeromycotina</taxon>
        <taxon>Glomeromycetes</taxon>
        <taxon>Glomerales</taxon>
        <taxon>Glomeraceae</taxon>
        <taxon>Glomus</taxon>
    </lineage>
</organism>
<dbReference type="Proteomes" id="UP000265703">
    <property type="component" value="Unassembled WGS sequence"/>
</dbReference>
<protein>
    <submittedName>
        <fullName evidence="1">Uncharacterized protein</fullName>
    </submittedName>
</protein>
<proteinExistence type="predicted"/>
<gene>
    <name evidence="1" type="ORF">C1645_510759</name>
</gene>
<dbReference type="OrthoDB" id="2365705at2759"/>
<evidence type="ECO:0000313" key="1">
    <source>
        <dbReference type="EMBL" id="RIA95040.1"/>
    </source>
</evidence>
<name>A0A397T9V1_9GLOM</name>
<evidence type="ECO:0000313" key="2">
    <source>
        <dbReference type="Proteomes" id="UP000265703"/>
    </source>
</evidence>
<sequence length="171" mass="19714">MDNAMNLITIDENEDTNKLGYDDPNDEDLYERSSSSKEVTMVCFNTTTIPIVILDQIINVPLDNLNSIDPIQNLRQLYSNVSSLILPVSWNNVDTTKLHYRIGTSEDSYHYSLLDVAAFNRFWSSFNDHDVGKDVQLIVYRESTSLSTAGIYFSVIQNLFKKYIYIMYVKE</sequence>
<dbReference type="EMBL" id="QKYT01000068">
    <property type="protein sequence ID" value="RIA95040.1"/>
    <property type="molecule type" value="Genomic_DNA"/>
</dbReference>
<comment type="caution">
    <text evidence="1">The sequence shown here is derived from an EMBL/GenBank/DDBJ whole genome shotgun (WGS) entry which is preliminary data.</text>
</comment>